<dbReference type="OrthoDB" id="3350591at2759"/>
<organism evidence="1 2">
    <name type="scientific">Aulographum hederae CBS 113979</name>
    <dbReference type="NCBI Taxonomy" id="1176131"/>
    <lineage>
        <taxon>Eukaryota</taxon>
        <taxon>Fungi</taxon>
        <taxon>Dikarya</taxon>
        <taxon>Ascomycota</taxon>
        <taxon>Pezizomycotina</taxon>
        <taxon>Dothideomycetes</taxon>
        <taxon>Pleosporomycetidae</taxon>
        <taxon>Aulographales</taxon>
        <taxon>Aulographaceae</taxon>
    </lineage>
</organism>
<gene>
    <name evidence="1" type="ORF">K402DRAFT_408891</name>
</gene>
<name>A0A6G1GJD5_9PEZI</name>
<dbReference type="InterPro" id="IPR053204">
    <property type="entry name" value="Oxopyrrolidines_Biosynth-assoc"/>
</dbReference>
<keyword evidence="2" id="KW-1185">Reference proteome</keyword>
<reference evidence="1" key="1">
    <citation type="journal article" date="2020" name="Stud. Mycol.">
        <title>101 Dothideomycetes genomes: a test case for predicting lifestyles and emergence of pathogens.</title>
        <authorList>
            <person name="Haridas S."/>
            <person name="Albert R."/>
            <person name="Binder M."/>
            <person name="Bloem J."/>
            <person name="Labutti K."/>
            <person name="Salamov A."/>
            <person name="Andreopoulos B."/>
            <person name="Baker S."/>
            <person name="Barry K."/>
            <person name="Bills G."/>
            <person name="Bluhm B."/>
            <person name="Cannon C."/>
            <person name="Castanera R."/>
            <person name="Culley D."/>
            <person name="Daum C."/>
            <person name="Ezra D."/>
            <person name="Gonzalez J."/>
            <person name="Henrissat B."/>
            <person name="Kuo A."/>
            <person name="Liang C."/>
            <person name="Lipzen A."/>
            <person name="Lutzoni F."/>
            <person name="Magnuson J."/>
            <person name="Mondo S."/>
            <person name="Nolan M."/>
            <person name="Ohm R."/>
            <person name="Pangilinan J."/>
            <person name="Park H.-J."/>
            <person name="Ramirez L."/>
            <person name="Alfaro M."/>
            <person name="Sun H."/>
            <person name="Tritt A."/>
            <person name="Yoshinaga Y."/>
            <person name="Zwiers L.-H."/>
            <person name="Turgeon B."/>
            <person name="Goodwin S."/>
            <person name="Spatafora J."/>
            <person name="Crous P."/>
            <person name="Grigoriev I."/>
        </authorList>
    </citation>
    <scope>NUCLEOTIDE SEQUENCE</scope>
    <source>
        <strain evidence="1">CBS 113979</strain>
    </source>
</reference>
<dbReference type="Proteomes" id="UP000800041">
    <property type="component" value="Unassembled WGS sequence"/>
</dbReference>
<dbReference type="InterPro" id="IPR022085">
    <property type="entry name" value="OpdG"/>
</dbReference>
<sequence length="249" mass="26974">MASMPEYTALSSLGSDNVESVVSSFTAPTLRALEENSNDTKPAENALWNAWNALIKKASETPHGNQEALVTFITTLRSKSEGEGEKLEGGELWKDLPGFGMAMRDAWNTAPEGPLPAYVNLAAFVARLTAQESGSALDFSVLGLWTLRFAFEADSSETTPKDPSAAAAFLAYAAPAFAKLSREGKDLDGKSGKAGEGCKKDGVGENWRGFNKERWTRWIAKLNDAPVEDADSELVQMAREKTQDYAKLE</sequence>
<protein>
    <submittedName>
        <fullName evidence="1">Uncharacterized protein</fullName>
    </submittedName>
</protein>
<evidence type="ECO:0000313" key="1">
    <source>
        <dbReference type="EMBL" id="KAF1980857.1"/>
    </source>
</evidence>
<accession>A0A6G1GJD5</accession>
<dbReference type="EMBL" id="ML977217">
    <property type="protein sequence ID" value="KAF1980857.1"/>
    <property type="molecule type" value="Genomic_DNA"/>
</dbReference>
<dbReference type="AlphaFoldDB" id="A0A6G1GJD5"/>
<proteinExistence type="predicted"/>
<evidence type="ECO:0000313" key="2">
    <source>
        <dbReference type="Proteomes" id="UP000800041"/>
    </source>
</evidence>
<dbReference type="PANTHER" id="PTHR38797">
    <property type="entry name" value="NUCLEAR PORE COMPLEX PROTEIN NUP85-RELATED"/>
    <property type="match status" value="1"/>
</dbReference>
<dbReference type="Pfam" id="PF12311">
    <property type="entry name" value="DUF3632"/>
    <property type="match status" value="1"/>
</dbReference>